<evidence type="ECO:0000313" key="2">
    <source>
        <dbReference type="Proteomes" id="UP000011185"/>
    </source>
</evidence>
<keyword evidence="2" id="KW-1185">Reference proteome</keyword>
<dbReference type="HOGENOM" id="CLU_3244856_0_0_1"/>
<proteinExistence type="predicted"/>
<accession>L7JWZ7</accession>
<name>L7JWZ7_TRAHO</name>
<dbReference type="Proteomes" id="UP000011185">
    <property type="component" value="Unassembled WGS sequence"/>
</dbReference>
<evidence type="ECO:0000313" key="1">
    <source>
        <dbReference type="EMBL" id="ELQ75825.1"/>
    </source>
</evidence>
<protein>
    <submittedName>
        <fullName evidence="1">Uncharacterized protein</fullName>
    </submittedName>
</protein>
<organism evidence="1 2">
    <name type="scientific">Trachipleistophora hominis</name>
    <name type="common">Microsporidian parasite</name>
    <dbReference type="NCBI Taxonomy" id="72359"/>
    <lineage>
        <taxon>Eukaryota</taxon>
        <taxon>Fungi</taxon>
        <taxon>Fungi incertae sedis</taxon>
        <taxon>Microsporidia</taxon>
        <taxon>Pleistophoridae</taxon>
        <taxon>Trachipleistophora</taxon>
    </lineage>
</organism>
<dbReference type="AlphaFoldDB" id="L7JWZ7"/>
<feature type="non-terminal residue" evidence="1">
    <location>
        <position position="1"/>
    </location>
</feature>
<dbReference type="InParanoid" id="L7JWZ7"/>
<reference evidence="1 2" key="1">
    <citation type="journal article" date="2012" name="PLoS Pathog.">
        <title>The genome of the obligate intracellular parasite Trachipleistophora hominis: new insights into microsporidian genome dynamics and reductive evolution.</title>
        <authorList>
            <person name="Heinz E."/>
            <person name="Williams T.A."/>
            <person name="Nakjang S."/>
            <person name="Noel C.J."/>
            <person name="Swan D.C."/>
            <person name="Goldberg A.V."/>
            <person name="Harris S.R."/>
            <person name="Weinmaier T."/>
            <person name="Markert S."/>
            <person name="Becher D."/>
            <person name="Bernhardt J."/>
            <person name="Dagan T."/>
            <person name="Hacker C."/>
            <person name="Lucocq J.M."/>
            <person name="Schweder T."/>
            <person name="Rattei T."/>
            <person name="Hall N."/>
            <person name="Hirt R.P."/>
            <person name="Embley T.M."/>
        </authorList>
    </citation>
    <scope>NUCLEOTIDE SEQUENCE [LARGE SCALE GENOMIC DNA]</scope>
</reference>
<dbReference type="EMBL" id="JH993919">
    <property type="protein sequence ID" value="ELQ75825.1"/>
    <property type="molecule type" value="Genomic_DNA"/>
</dbReference>
<dbReference type="VEuPathDB" id="MicrosporidiaDB:THOM_1218"/>
<sequence>VAVVEQVVAVPQAGNLMNYCTVDTDTYTVYFHIVIYHIDPYMV</sequence>
<gene>
    <name evidence="1" type="ORF">THOM_1218</name>
</gene>